<gene>
    <name evidence="1" type="ORF">RPERSI_LOCUS15034</name>
</gene>
<feature type="non-terminal residue" evidence="1">
    <location>
        <position position="166"/>
    </location>
</feature>
<evidence type="ECO:0000313" key="2">
    <source>
        <dbReference type="Proteomes" id="UP000789920"/>
    </source>
</evidence>
<feature type="non-terminal residue" evidence="1">
    <location>
        <position position="1"/>
    </location>
</feature>
<protein>
    <submittedName>
        <fullName evidence="1">33215_t:CDS:1</fullName>
    </submittedName>
</protein>
<sequence>SNLMANIENNQPHDIKNDPSLEYDKNDPSLEYDKNDPSLEYDKNDPSLEYDKNDPSLEYGKSDPSLEYIKSEKSDQACETENTTPIAVFMFFIGIAPLGWASYSDVRETRRRVYLMSLTIYVIAGIICAVSNNIWLLLVMRSFQACGGSSVQSIGAGTVSDVFINT</sequence>
<keyword evidence="2" id="KW-1185">Reference proteome</keyword>
<accession>A0ACA9QML0</accession>
<evidence type="ECO:0000313" key="1">
    <source>
        <dbReference type="EMBL" id="CAG8759195.1"/>
    </source>
</evidence>
<reference evidence="1" key="1">
    <citation type="submission" date="2021-06" db="EMBL/GenBank/DDBJ databases">
        <authorList>
            <person name="Kallberg Y."/>
            <person name="Tangrot J."/>
            <person name="Rosling A."/>
        </authorList>
    </citation>
    <scope>NUCLEOTIDE SEQUENCE</scope>
    <source>
        <strain evidence="1">MA461A</strain>
    </source>
</reference>
<organism evidence="1 2">
    <name type="scientific">Racocetra persica</name>
    <dbReference type="NCBI Taxonomy" id="160502"/>
    <lineage>
        <taxon>Eukaryota</taxon>
        <taxon>Fungi</taxon>
        <taxon>Fungi incertae sedis</taxon>
        <taxon>Mucoromycota</taxon>
        <taxon>Glomeromycotina</taxon>
        <taxon>Glomeromycetes</taxon>
        <taxon>Diversisporales</taxon>
        <taxon>Gigasporaceae</taxon>
        <taxon>Racocetra</taxon>
    </lineage>
</organism>
<comment type="caution">
    <text evidence="1">The sequence shown here is derived from an EMBL/GenBank/DDBJ whole genome shotgun (WGS) entry which is preliminary data.</text>
</comment>
<proteinExistence type="predicted"/>
<dbReference type="EMBL" id="CAJVQC010035515">
    <property type="protein sequence ID" value="CAG8759195.1"/>
    <property type="molecule type" value="Genomic_DNA"/>
</dbReference>
<dbReference type="Proteomes" id="UP000789920">
    <property type="component" value="Unassembled WGS sequence"/>
</dbReference>
<name>A0ACA9QML0_9GLOM</name>